<keyword evidence="4" id="KW-0812">Transmembrane</keyword>
<comment type="function">
    <text evidence="4">Catalyzes the reduction of fatty acyl-CoA to fatty alcohols.</text>
</comment>
<dbReference type="SUPFAM" id="SSF51735">
    <property type="entry name" value="NAD(P)-binding Rossmann-fold domains"/>
    <property type="match status" value="1"/>
</dbReference>
<name>A0ABN8B7P2_CHISP</name>
<dbReference type="CDD" id="cd09071">
    <property type="entry name" value="FAR_C"/>
    <property type="match status" value="1"/>
</dbReference>
<dbReference type="InterPro" id="IPR013120">
    <property type="entry name" value="FAR_NAD-bd"/>
</dbReference>
<dbReference type="EC" id="1.2.1.84" evidence="4"/>
<comment type="catalytic activity">
    <reaction evidence="4">
        <text>a long-chain fatty acyl-CoA + 2 NADPH + 2 H(+) = a long-chain primary fatty alcohol + 2 NADP(+) + CoA</text>
        <dbReference type="Rhea" id="RHEA:52716"/>
        <dbReference type="ChEBI" id="CHEBI:15378"/>
        <dbReference type="ChEBI" id="CHEBI:57287"/>
        <dbReference type="ChEBI" id="CHEBI:57783"/>
        <dbReference type="ChEBI" id="CHEBI:58349"/>
        <dbReference type="ChEBI" id="CHEBI:77396"/>
        <dbReference type="ChEBI" id="CHEBI:83139"/>
        <dbReference type="EC" id="1.2.1.84"/>
    </reaction>
</comment>
<protein>
    <recommendedName>
        <fullName evidence="4">Fatty acyl-CoA reductase</fullName>
        <ecNumber evidence="4">1.2.1.84</ecNumber>
    </recommendedName>
</protein>
<dbReference type="InterPro" id="IPR026055">
    <property type="entry name" value="FAR"/>
</dbReference>
<dbReference type="InterPro" id="IPR036291">
    <property type="entry name" value="NAD(P)-bd_dom_sf"/>
</dbReference>
<accession>A0ABN8B7P2</accession>
<keyword evidence="2 4" id="KW-0444">Lipid biosynthesis</keyword>
<dbReference type="Proteomes" id="UP001153292">
    <property type="component" value="Chromosome 29"/>
</dbReference>
<dbReference type="PANTHER" id="PTHR11011">
    <property type="entry name" value="MALE STERILITY PROTEIN 2-RELATED"/>
    <property type="match status" value="1"/>
</dbReference>
<keyword evidence="9" id="KW-1185">Reference proteome</keyword>
<evidence type="ECO:0000259" key="6">
    <source>
        <dbReference type="Pfam" id="PF03015"/>
    </source>
</evidence>
<keyword evidence="3 4" id="KW-0443">Lipid metabolism</keyword>
<evidence type="ECO:0000256" key="5">
    <source>
        <dbReference type="SAM" id="MobiDB-lite"/>
    </source>
</evidence>
<comment type="similarity">
    <text evidence="1 4">Belongs to the fatty acyl-CoA reductase family.</text>
</comment>
<reference evidence="8" key="1">
    <citation type="submission" date="2021-12" db="EMBL/GenBank/DDBJ databases">
        <authorList>
            <person name="King R."/>
        </authorList>
    </citation>
    <scope>NUCLEOTIDE SEQUENCE</scope>
</reference>
<evidence type="ECO:0000259" key="7">
    <source>
        <dbReference type="Pfam" id="PF07993"/>
    </source>
</evidence>
<evidence type="ECO:0000256" key="1">
    <source>
        <dbReference type="ARBA" id="ARBA00005928"/>
    </source>
</evidence>
<organism evidence="8 9">
    <name type="scientific">Chilo suppressalis</name>
    <name type="common">Asiatic rice borer moth</name>
    <dbReference type="NCBI Taxonomy" id="168631"/>
    <lineage>
        <taxon>Eukaryota</taxon>
        <taxon>Metazoa</taxon>
        <taxon>Ecdysozoa</taxon>
        <taxon>Arthropoda</taxon>
        <taxon>Hexapoda</taxon>
        <taxon>Insecta</taxon>
        <taxon>Pterygota</taxon>
        <taxon>Neoptera</taxon>
        <taxon>Endopterygota</taxon>
        <taxon>Lepidoptera</taxon>
        <taxon>Glossata</taxon>
        <taxon>Ditrysia</taxon>
        <taxon>Pyraloidea</taxon>
        <taxon>Crambidae</taxon>
        <taxon>Crambinae</taxon>
        <taxon>Chilo</taxon>
    </lineage>
</organism>
<evidence type="ECO:0000256" key="2">
    <source>
        <dbReference type="ARBA" id="ARBA00022516"/>
    </source>
</evidence>
<dbReference type="Pfam" id="PF07993">
    <property type="entry name" value="NAD_binding_4"/>
    <property type="match status" value="1"/>
</dbReference>
<keyword evidence="4" id="KW-1133">Transmembrane helix</keyword>
<evidence type="ECO:0000313" key="9">
    <source>
        <dbReference type="Proteomes" id="UP001153292"/>
    </source>
</evidence>
<feature type="region of interest" description="Disordered" evidence="5">
    <location>
        <begin position="1"/>
        <end position="22"/>
    </location>
</feature>
<evidence type="ECO:0000256" key="4">
    <source>
        <dbReference type="RuleBase" id="RU363097"/>
    </source>
</evidence>
<proteinExistence type="inferred from homology"/>
<dbReference type="CDD" id="cd05236">
    <property type="entry name" value="FAR-N_SDR_e"/>
    <property type="match status" value="1"/>
</dbReference>
<dbReference type="Gene3D" id="3.40.50.720">
    <property type="entry name" value="NAD(P)-binding Rossmann-like Domain"/>
    <property type="match status" value="1"/>
</dbReference>
<dbReference type="InterPro" id="IPR033640">
    <property type="entry name" value="FAR_C"/>
</dbReference>
<feature type="transmembrane region" description="Helical" evidence="4">
    <location>
        <begin position="570"/>
        <end position="593"/>
    </location>
</feature>
<feature type="transmembrane region" description="Helical" evidence="4">
    <location>
        <begin position="461"/>
        <end position="479"/>
    </location>
</feature>
<feature type="compositionally biased region" description="Polar residues" evidence="5">
    <location>
        <begin position="1"/>
        <end position="13"/>
    </location>
</feature>
<keyword evidence="4" id="KW-0560">Oxidoreductase</keyword>
<keyword evidence="4" id="KW-0521">NADP</keyword>
<feature type="domain" description="Fatty acyl-CoA reductase C-terminal" evidence="6">
    <location>
        <begin position="463"/>
        <end position="555"/>
    </location>
</feature>
<feature type="domain" description="Thioester reductase (TE)" evidence="7">
    <location>
        <begin position="118"/>
        <end position="387"/>
    </location>
</feature>
<dbReference type="PANTHER" id="PTHR11011:SF60">
    <property type="entry name" value="FATTY ACYL-COA REDUCTASE-RELATED"/>
    <property type="match status" value="1"/>
</dbReference>
<dbReference type="EMBL" id="OU963922">
    <property type="protein sequence ID" value="CAH0404438.1"/>
    <property type="molecule type" value="Genomic_DNA"/>
</dbReference>
<dbReference type="Pfam" id="PF03015">
    <property type="entry name" value="Sterile"/>
    <property type="match status" value="1"/>
</dbReference>
<sequence>MELATLTTVGSKENSAHRTDNGNRINDCREPFNDGSICAVLVNDKTTGNLINDKVVNNDNTTGSLDNDAVVIDDKMIGSVDNDCYNDRLNGNVISDYSNKTDNMTEVQRFYNGKSILITGATGFLGKILMEKLLRCCPGVDNLYLLVRQKRGKDIYTRVEEIFDDPVFDRLKEEVPKFRHKLVVIPADCEAAGLGLTLSDRQILTEKVNIIFHSAATVKFDEHLRAALNTNVRAPLHLLRLARDIKKLDVLMHISTAYSNSHLHFVEERFYSCDVTCNQLQAEVDKMTDFEIDKALPRILGAWPNTYTFTKALAEKELRLSAGDIPVGIFRPAIVTSTWKEPLKCWLDNLYGPNGVAIGSATGILRTLQCDETATADIVPVDSVVNCLMVAAAGVHAQYKNSPPLEPPIFNYVSSVENRITWGDFMAQNMARIDRHPFSNAVWYISLTLTKSAFVNNLNKIFLHLMPAALVDGVAICLGRKPKMLKVYRKIHKFSSVLSYFCTREITFCNKRTRLLWDHTSDADKKIFPFSMADVDWNEYFDEYLAGIRRYLFKESDATLLQARMKWKRLYYLHQLVRVLFYCFAIYALWSVISNVF</sequence>
<keyword evidence="4" id="KW-0472">Membrane</keyword>
<evidence type="ECO:0000313" key="8">
    <source>
        <dbReference type="EMBL" id="CAH0404438.1"/>
    </source>
</evidence>
<gene>
    <name evidence="8" type="ORF">CHILSU_LOCUS7772</name>
</gene>
<evidence type="ECO:0000256" key="3">
    <source>
        <dbReference type="ARBA" id="ARBA00023098"/>
    </source>
</evidence>